<organism evidence="1">
    <name type="scientific">marine sediment metagenome</name>
    <dbReference type="NCBI Taxonomy" id="412755"/>
    <lineage>
        <taxon>unclassified sequences</taxon>
        <taxon>metagenomes</taxon>
        <taxon>ecological metagenomes</taxon>
    </lineage>
</organism>
<accession>A0A0F9BCM9</accession>
<evidence type="ECO:0000313" key="1">
    <source>
        <dbReference type="EMBL" id="KKL19475.1"/>
    </source>
</evidence>
<comment type="caution">
    <text evidence="1">The sequence shown here is derived from an EMBL/GenBank/DDBJ whole genome shotgun (WGS) entry which is preliminary data.</text>
</comment>
<proteinExistence type="predicted"/>
<name>A0A0F9BCM9_9ZZZZ</name>
<dbReference type="EMBL" id="LAZR01038476">
    <property type="protein sequence ID" value="KKL19475.1"/>
    <property type="molecule type" value="Genomic_DNA"/>
</dbReference>
<dbReference type="AlphaFoldDB" id="A0A0F9BCM9"/>
<reference evidence="1" key="1">
    <citation type="journal article" date="2015" name="Nature">
        <title>Complex archaea that bridge the gap between prokaryotes and eukaryotes.</title>
        <authorList>
            <person name="Spang A."/>
            <person name="Saw J.H."/>
            <person name="Jorgensen S.L."/>
            <person name="Zaremba-Niedzwiedzka K."/>
            <person name="Martijn J."/>
            <person name="Lind A.E."/>
            <person name="van Eijk R."/>
            <person name="Schleper C."/>
            <person name="Guy L."/>
            <person name="Ettema T.J."/>
        </authorList>
    </citation>
    <scope>NUCLEOTIDE SEQUENCE</scope>
</reference>
<gene>
    <name evidence="1" type="ORF">LCGC14_2465080</name>
</gene>
<sequence length="104" mass="10811">MVNYLILGQGIKTAKTTKAEPLSATSIPCKEVIIISDSGGSAVNTNDSATTIRIGDSSIDNNGPGIRIGAEIRFGGVITGGIDPSKIYCISNVASQKLMWWAIG</sequence>
<protein>
    <submittedName>
        <fullName evidence="1">Uncharacterized protein</fullName>
    </submittedName>
</protein>